<organism evidence="10 11">
    <name type="scientific">Lobosporangium transversale</name>
    <dbReference type="NCBI Taxonomy" id="64571"/>
    <lineage>
        <taxon>Eukaryota</taxon>
        <taxon>Fungi</taxon>
        <taxon>Fungi incertae sedis</taxon>
        <taxon>Mucoromycota</taxon>
        <taxon>Mortierellomycotina</taxon>
        <taxon>Mortierellomycetes</taxon>
        <taxon>Mortierellales</taxon>
        <taxon>Mortierellaceae</taxon>
        <taxon>Lobosporangium</taxon>
    </lineage>
</organism>
<dbReference type="GO" id="GO:0000819">
    <property type="term" value="P:sister chromatid segregation"/>
    <property type="evidence" value="ECO:0007669"/>
    <property type="project" value="TreeGrafter"/>
</dbReference>
<keyword evidence="7" id="KW-0238">DNA-binding</keyword>
<dbReference type="Pfam" id="PF00521">
    <property type="entry name" value="DNA_topoisoIV"/>
    <property type="match status" value="1"/>
</dbReference>
<evidence type="ECO:0000313" key="10">
    <source>
        <dbReference type="EMBL" id="ORZ11304.1"/>
    </source>
</evidence>
<dbReference type="EC" id="5.6.2.2" evidence="3"/>
<dbReference type="GO" id="GO:0006265">
    <property type="term" value="P:DNA topological change"/>
    <property type="evidence" value="ECO:0007669"/>
    <property type="project" value="InterPro"/>
</dbReference>
<proteinExistence type="predicted"/>
<dbReference type="SUPFAM" id="SSF56719">
    <property type="entry name" value="Type II DNA topoisomerase"/>
    <property type="match status" value="1"/>
</dbReference>
<sequence>MDLAKALLIGGSPPPVLFVDDPTGAITNITDANYKDTIFEDEWIIAFCSFSSAPCADYFPTYLDAAVTMQNETQTKFAAVWVEENPRLSARFIVPARLPYVIYAKDGDFRHIPYVRNDTQYLITFIEEEKYKFYSVLDGPMGPYSTISSYFVKYAEFMEWVGKYTSWMPKWLIYIIAGSTSGMVFSFFSGGSNYSSDPSKYPHLNPDDKDHLIDLLTKQWTRLDNKVRFILMIISGELQVQNRKKALIVQDMHMKGFTRIQDLDIEVDQAVVPDPGAVKPKVENGNEFDYLLKMAIWSLTHEKVEELKKERDMKNAELKLLIDKSAYDLWNEDLDALMAAWEALLQADIDEANYMGNKGKKPIS</sequence>
<dbReference type="InterPro" id="IPR013757">
    <property type="entry name" value="Topo_IIA_A_a_sf"/>
</dbReference>
<keyword evidence="8" id="KW-0413">Isomerase</keyword>
<evidence type="ECO:0000256" key="4">
    <source>
        <dbReference type="ARBA" id="ARBA00022741"/>
    </source>
</evidence>
<comment type="caution">
    <text evidence="10">The sequence shown here is derived from an EMBL/GenBank/DDBJ whole genome shotgun (WGS) entry which is preliminary data.</text>
</comment>
<dbReference type="AlphaFoldDB" id="A0A1Y2GK24"/>
<dbReference type="GO" id="GO:0003918">
    <property type="term" value="F:DNA topoisomerase type II (double strand cut, ATP-hydrolyzing) activity"/>
    <property type="evidence" value="ECO:0007669"/>
    <property type="project" value="UniProtKB-EC"/>
</dbReference>
<evidence type="ECO:0000256" key="5">
    <source>
        <dbReference type="ARBA" id="ARBA00022840"/>
    </source>
</evidence>
<keyword evidence="5" id="KW-0067">ATP-binding</keyword>
<keyword evidence="4" id="KW-0547">Nucleotide-binding</keyword>
<dbReference type="STRING" id="64571.A0A1Y2GK24"/>
<dbReference type="EMBL" id="MCFF01000028">
    <property type="protein sequence ID" value="ORZ11304.1"/>
    <property type="molecule type" value="Genomic_DNA"/>
</dbReference>
<dbReference type="InterPro" id="IPR036249">
    <property type="entry name" value="Thioredoxin-like_sf"/>
</dbReference>
<dbReference type="OrthoDB" id="2502001at2759"/>
<dbReference type="GO" id="GO:0000712">
    <property type="term" value="P:resolution of meiotic recombination intermediates"/>
    <property type="evidence" value="ECO:0007669"/>
    <property type="project" value="TreeGrafter"/>
</dbReference>
<protein>
    <recommendedName>
        <fullName evidence="3">DNA topoisomerase (ATP-hydrolyzing)</fullName>
        <ecNumber evidence="3">5.6.2.2</ecNumber>
    </recommendedName>
</protein>
<gene>
    <name evidence="10" type="ORF">BCR41DRAFT_372136</name>
</gene>
<dbReference type="GO" id="GO:0003677">
    <property type="term" value="F:DNA binding"/>
    <property type="evidence" value="ECO:0007669"/>
    <property type="project" value="UniProtKB-KW"/>
</dbReference>
<name>A0A1Y2GK24_9FUNG</name>
<evidence type="ECO:0000259" key="9">
    <source>
        <dbReference type="Pfam" id="PF00521"/>
    </source>
</evidence>
<evidence type="ECO:0000256" key="3">
    <source>
        <dbReference type="ARBA" id="ARBA00012895"/>
    </source>
</evidence>
<dbReference type="GO" id="GO:0005524">
    <property type="term" value="F:ATP binding"/>
    <property type="evidence" value="ECO:0007669"/>
    <property type="project" value="UniProtKB-KW"/>
</dbReference>
<dbReference type="GO" id="GO:0005634">
    <property type="term" value="C:nucleus"/>
    <property type="evidence" value="ECO:0007669"/>
    <property type="project" value="TreeGrafter"/>
</dbReference>
<evidence type="ECO:0000256" key="1">
    <source>
        <dbReference type="ARBA" id="ARBA00000185"/>
    </source>
</evidence>
<dbReference type="InterPro" id="IPR013760">
    <property type="entry name" value="Topo_IIA-like_dom_sf"/>
</dbReference>
<keyword evidence="11" id="KW-1185">Reference proteome</keyword>
<evidence type="ECO:0000256" key="2">
    <source>
        <dbReference type="ARBA" id="ARBA00001946"/>
    </source>
</evidence>
<dbReference type="GeneID" id="33568499"/>
<dbReference type="Gene3D" id="3.40.30.10">
    <property type="entry name" value="Glutaredoxin"/>
    <property type="match status" value="1"/>
</dbReference>
<evidence type="ECO:0000256" key="6">
    <source>
        <dbReference type="ARBA" id="ARBA00023029"/>
    </source>
</evidence>
<keyword evidence="6" id="KW-0799">Topoisomerase</keyword>
<dbReference type="InterPro" id="IPR002205">
    <property type="entry name" value="Topo_IIA_dom_A"/>
</dbReference>
<accession>A0A1Y2GK24</accession>
<dbReference type="SUPFAM" id="SSF52833">
    <property type="entry name" value="Thioredoxin-like"/>
    <property type="match status" value="1"/>
</dbReference>
<dbReference type="RefSeq" id="XP_021879619.1">
    <property type="nucleotide sequence ID" value="XM_022026656.1"/>
</dbReference>
<comment type="cofactor">
    <cofactor evidence="2">
        <name>Mg(2+)</name>
        <dbReference type="ChEBI" id="CHEBI:18420"/>
    </cofactor>
</comment>
<reference evidence="10 11" key="1">
    <citation type="submission" date="2016-07" db="EMBL/GenBank/DDBJ databases">
        <title>Pervasive Adenine N6-methylation of Active Genes in Fungi.</title>
        <authorList>
            <consortium name="DOE Joint Genome Institute"/>
            <person name="Mondo S.J."/>
            <person name="Dannebaum R.O."/>
            <person name="Kuo R.C."/>
            <person name="Labutti K."/>
            <person name="Haridas S."/>
            <person name="Kuo A."/>
            <person name="Salamov A."/>
            <person name="Ahrendt S.R."/>
            <person name="Lipzen A."/>
            <person name="Sullivan W."/>
            <person name="Andreopoulos W.B."/>
            <person name="Clum A."/>
            <person name="Lindquist E."/>
            <person name="Daum C."/>
            <person name="Ramamoorthy G.K."/>
            <person name="Gryganskyi A."/>
            <person name="Culley D."/>
            <person name="Magnuson J.K."/>
            <person name="James T.Y."/>
            <person name="O'Malley M.A."/>
            <person name="Stajich J.E."/>
            <person name="Spatafora J.W."/>
            <person name="Visel A."/>
            <person name="Grigoriev I.V."/>
        </authorList>
    </citation>
    <scope>NUCLEOTIDE SEQUENCE [LARGE SCALE GENOMIC DNA]</scope>
    <source>
        <strain evidence="10 11">NRRL 3116</strain>
    </source>
</reference>
<dbReference type="InParanoid" id="A0A1Y2GK24"/>
<feature type="domain" description="Topo IIA-type catalytic" evidence="9">
    <location>
        <begin position="211"/>
        <end position="335"/>
    </location>
</feature>
<evidence type="ECO:0000256" key="8">
    <source>
        <dbReference type="ARBA" id="ARBA00023235"/>
    </source>
</evidence>
<evidence type="ECO:0000313" key="11">
    <source>
        <dbReference type="Proteomes" id="UP000193648"/>
    </source>
</evidence>
<dbReference type="InterPro" id="IPR050634">
    <property type="entry name" value="DNA_Topoisomerase_II"/>
</dbReference>
<dbReference type="PANTHER" id="PTHR10169:SF38">
    <property type="entry name" value="DNA TOPOISOMERASE 2"/>
    <property type="match status" value="1"/>
</dbReference>
<comment type="catalytic activity">
    <reaction evidence="1">
        <text>ATP-dependent breakage, passage and rejoining of double-stranded DNA.</text>
        <dbReference type="EC" id="5.6.2.2"/>
    </reaction>
</comment>
<dbReference type="Proteomes" id="UP000193648">
    <property type="component" value="Unassembled WGS sequence"/>
</dbReference>
<dbReference type="Gene3D" id="1.10.268.10">
    <property type="entry name" value="Topoisomerase, domain 3"/>
    <property type="match status" value="1"/>
</dbReference>
<dbReference type="PANTHER" id="PTHR10169">
    <property type="entry name" value="DNA TOPOISOMERASE/GYRASE"/>
    <property type="match status" value="1"/>
</dbReference>
<evidence type="ECO:0000256" key="7">
    <source>
        <dbReference type="ARBA" id="ARBA00023125"/>
    </source>
</evidence>